<evidence type="ECO:0000313" key="1">
    <source>
        <dbReference type="EMBL" id="PIO66565.1"/>
    </source>
</evidence>
<feature type="non-terminal residue" evidence="1">
    <location>
        <position position="322"/>
    </location>
</feature>
<keyword evidence="2" id="KW-1185">Reference proteome</keyword>
<dbReference type="AlphaFoldDB" id="A0A2G9U8S4"/>
<dbReference type="SUPFAM" id="SSF53649">
    <property type="entry name" value="Alkaline phosphatase-like"/>
    <property type="match status" value="1"/>
</dbReference>
<dbReference type="PANTHER" id="PTHR10974">
    <property type="entry name" value="FI08016P-RELATED"/>
    <property type="match status" value="1"/>
</dbReference>
<dbReference type="Proteomes" id="UP000230423">
    <property type="component" value="Unassembled WGS sequence"/>
</dbReference>
<feature type="non-terminal residue" evidence="1">
    <location>
        <position position="1"/>
    </location>
</feature>
<sequence>SAKASDKADRPLDGCILPNFDPWDKDILPFVELDYDPLKNCHRKFKPLTKLRKGNLTIDVDDNNDNITCWGRNLPQTVQFLEKAMQAVSFPYLNRIGLNSRPNGVAMWFGKRMERVDRSLFGLPSLEVDWTYESFCYRYLDNETTLFKEFSNKGYKTLLAEDWMKGTLNWPDCWGFRNQPTDHYMRPFQVALEKNASKVLENTYSPANCIEQHRDVLRYLQDFIHSYKDHPKFGWIWLSLLSHSRESGTIHADSDFQRFLLDNKEKIARTKLGNLEENNPMFLMTVPKSLREGTDILSILRENAARLQTPYDIRATFLDIIK</sequence>
<dbReference type="GO" id="GO:0005615">
    <property type="term" value="C:extracellular space"/>
    <property type="evidence" value="ECO:0007669"/>
    <property type="project" value="TreeGrafter"/>
</dbReference>
<dbReference type="Pfam" id="PF02995">
    <property type="entry name" value="DUF229"/>
    <property type="match status" value="1"/>
</dbReference>
<protein>
    <submittedName>
        <fullName evidence="1">Uncharacterized protein</fullName>
    </submittedName>
</protein>
<dbReference type="OrthoDB" id="5782315at2759"/>
<evidence type="ECO:0000313" key="2">
    <source>
        <dbReference type="Proteomes" id="UP000230423"/>
    </source>
</evidence>
<proteinExistence type="predicted"/>
<dbReference type="CDD" id="cd16021">
    <property type="entry name" value="ALP_like"/>
    <property type="match status" value="1"/>
</dbReference>
<accession>A0A2G9U8S4</accession>
<gene>
    <name evidence="1" type="ORF">TELCIR_11720</name>
</gene>
<dbReference type="InterPro" id="IPR004245">
    <property type="entry name" value="DUF229"/>
</dbReference>
<dbReference type="EMBL" id="KZ348176">
    <property type="protein sequence ID" value="PIO66565.1"/>
    <property type="molecule type" value="Genomic_DNA"/>
</dbReference>
<name>A0A2G9U8S4_TELCI</name>
<organism evidence="1 2">
    <name type="scientific">Teladorsagia circumcincta</name>
    <name type="common">Brown stomach worm</name>
    <name type="synonym">Ostertagia circumcincta</name>
    <dbReference type="NCBI Taxonomy" id="45464"/>
    <lineage>
        <taxon>Eukaryota</taxon>
        <taxon>Metazoa</taxon>
        <taxon>Ecdysozoa</taxon>
        <taxon>Nematoda</taxon>
        <taxon>Chromadorea</taxon>
        <taxon>Rhabditida</taxon>
        <taxon>Rhabditina</taxon>
        <taxon>Rhabditomorpha</taxon>
        <taxon>Strongyloidea</taxon>
        <taxon>Trichostrongylidae</taxon>
        <taxon>Teladorsagia</taxon>
    </lineage>
</organism>
<dbReference type="PANTHER" id="PTHR10974:SF75">
    <property type="entry name" value="SULFATASE DOMAIN-CONTAINING PROTEIN"/>
    <property type="match status" value="1"/>
</dbReference>
<dbReference type="InterPro" id="IPR017850">
    <property type="entry name" value="Alkaline_phosphatase_core_sf"/>
</dbReference>
<reference evidence="1 2" key="1">
    <citation type="submission" date="2015-09" db="EMBL/GenBank/DDBJ databases">
        <title>Draft genome of the parasitic nematode Teladorsagia circumcincta isolate WARC Sus (inbred).</title>
        <authorList>
            <person name="Mitreva M."/>
        </authorList>
    </citation>
    <scope>NUCLEOTIDE SEQUENCE [LARGE SCALE GENOMIC DNA]</scope>
    <source>
        <strain evidence="1 2">S</strain>
    </source>
</reference>